<dbReference type="InterPro" id="IPR006179">
    <property type="entry name" value="5_nucleotidase/apyrase"/>
</dbReference>
<reference evidence="6 7" key="1">
    <citation type="submission" date="2016-10" db="EMBL/GenBank/DDBJ databases">
        <authorList>
            <person name="de Groot N.N."/>
        </authorList>
    </citation>
    <scope>NUCLEOTIDE SEQUENCE [LARGE SCALE GENOMIC DNA]</scope>
    <source>
        <strain evidence="6 7">DSM 1283</strain>
    </source>
</reference>
<dbReference type="OrthoDB" id="9800780at2"/>
<dbReference type="PRINTS" id="PR01607">
    <property type="entry name" value="APYRASEFAMLY"/>
</dbReference>
<dbReference type="InterPro" id="IPR036907">
    <property type="entry name" value="5'-Nucleotdase_C_sf"/>
</dbReference>
<protein>
    <submittedName>
        <fullName evidence="6">2',3'-cyclic-nucleotide 2'-phosphodiesterase/5'-or 3'-nucleotidase, 5'-nucleotidase family</fullName>
    </submittedName>
</protein>
<feature type="domain" description="Calcineurin-like phosphoesterase" evidence="4">
    <location>
        <begin position="37"/>
        <end position="273"/>
    </location>
</feature>
<evidence type="ECO:0000256" key="3">
    <source>
        <dbReference type="SAM" id="Phobius"/>
    </source>
</evidence>
<evidence type="ECO:0000259" key="5">
    <source>
        <dbReference type="Pfam" id="PF02872"/>
    </source>
</evidence>
<dbReference type="EMBL" id="FOWD01000009">
    <property type="protein sequence ID" value="SFO09860.1"/>
    <property type="molecule type" value="Genomic_DNA"/>
</dbReference>
<proteinExistence type="inferred from homology"/>
<feature type="chain" id="PRO_5011330484" evidence="2">
    <location>
        <begin position="30"/>
        <end position="648"/>
    </location>
</feature>
<evidence type="ECO:0000313" key="6">
    <source>
        <dbReference type="EMBL" id="SFO09860.1"/>
    </source>
</evidence>
<evidence type="ECO:0000256" key="2">
    <source>
        <dbReference type="RuleBase" id="RU362119"/>
    </source>
</evidence>
<feature type="domain" description="5'-Nucleotidase C-terminal" evidence="5">
    <location>
        <begin position="372"/>
        <end position="520"/>
    </location>
</feature>
<keyword evidence="2" id="KW-0378">Hydrolase</keyword>
<dbReference type="PROSITE" id="PS00786">
    <property type="entry name" value="5_NUCLEOTIDASE_2"/>
    <property type="match status" value="1"/>
</dbReference>
<dbReference type="InterPro" id="IPR029052">
    <property type="entry name" value="Metallo-depent_PP-like"/>
</dbReference>
<dbReference type="InterPro" id="IPR004843">
    <property type="entry name" value="Calcineurin-like_PHP"/>
</dbReference>
<dbReference type="PANTHER" id="PTHR11575:SF24">
    <property type="entry name" value="5'-NUCLEOTIDASE"/>
    <property type="match status" value="1"/>
</dbReference>
<dbReference type="InterPro" id="IPR008334">
    <property type="entry name" value="5'-Nucleotdase_C"/>
</dbReference>
<dbReference type="STRING" id="1527.SAMN04489757_10916"/>
<feature type="transmembrane region" description="Helical" evidence="3">
    <location>
        <begin position="615"/>
        <end position="636"/>
    </location>
</feature>
<dbReference type="GO" id="GO:0016788">
    <property type="term" value="F:hydrolase activity, acting on ester bonds"/>
    <property type="evidence" value="ECO:0007669"/>
    <property type="project" value="InterPro"/>
</dbReference>
<dbReference type="Gene3D" id="3.60.21.10">
    <property type="match status" value="1"/>
</dbReference>
<accession>A0A1I5EEM5</accession>
<dbReference type="GO" id="GO:0009166">
    <property type="term" value="P:nucleotide catabolic process"/>
    <property type="evidence" value="ECO:0007669"/>
    <property type="project" value="InterPro"/>
</dbReference>
<dbReference type="Gene3D" id="3.90.780.10">
    <property type="entry name" value="5'-Nucleotidase, C-terminal domain"/>
    <property type="match status" value="1"/>
</dbReference>
<comment type="similarity">
    <text evidence="2">Belongs to the 5'-nucleotidase family.</text>
</comment>
<dbReference type="AlphaFoldDB" id="A0A1I5EEM5"/>
<dbReference type="InterPro" id="IPR006146">
    <property type="entry name" value="5'-Nucleotdase_CS"/>
</dbReference>
<keyword evidence="1 2" id="KW-0732">Signal</keyword>
<gene>
    <name evidence="6" type="ORF">SAMN04489757_10916</name>
</gene>
<dbReference type="Pfam" id="PF00149">
    <property type="entry name" value="Metallophos"/>
    <property type="match status" value="1"/>
</dbReference>
<organism evidence="6 7">
    <name type="scientific">Anaerocolumna aminovalerica</name>
    <dbReference type="NCBI Taxonomy" id="1527"/>
    <lineage>
        <taxon>Bacteria</taxon>
        <taxon>Bacillati</taxon>
        <taxon>Bacillota</taxon>
        <taxon>Clostridia</taxon>
        <taxon>Lachnospirales</taxon>
        <taxon>Lachnospiraceae</taxon>
        <taxon>Anaerocolumna</taxon>
    </lineage>
</organism>
<evidence type="ECO:0000256" key="1">
    <source>
        <dbReference type="ARBA" id="ARBA00022729"/>
    </source>
</evidence>
<evidence type="ECO:0000259" key="4">
    <source>
        <dbReference type="Pfam" id="PF00149"/>
    </source>
</evidence>
<dbReference type="SUPFAM" id="SSF55816">
    <property type="entry name" value="5'-nucleotidase (syn. UDP-sugar hydrolase), C-terminal domain"/>
    <property type="match status" value="1"/>
</dbReference>
<dbReference type="GO" id="GO:0000166">
    <property type="term" value="F:nucleotide binding"/>
    <property type="evidence" value="ECO:0007669"/>
    <property type="project" value="UniProtKB-KW"/>
</dbReference>
<evidence type="ECO:0000313" key="7">
    <source>
        <dbReference type="Proteomes" id="UP000198806"/>
    </source>
</evidence>
<dbReference type="CDD" id="cd00845">
    <property type="entry name" value="MPP_UshA_N_like"/>
    <property type="match status" value="1"/>
</dbReference>
<sequence>MKKLTKLCILWSLMTSVLLHTLYIPAVNAEESSQTLTILFTHDLHDNFLPVESVQNGDKQYAGGYARLYSAIQTVRAQEQNVLLVDAGDYSMGTPFQTIFQTDSPELRLMGQMGYDVVTLGNHEFDYRAEGLADSLQTAVNSGEPLPQMVQSNITFPVDHDGNLTDSLEHLKQSMEDYGVKEYTLIERNGIKVGIFGVMGADSASKAPMSEVQFEDEVIHAKRVVDILKQEGADIILCLSHSGTWPDTSKSEDEILAKKVPDMDVIISGHTHSTLEQPIMAGDTIIASGGCYGENLGRIDISKQDNVWTLLNYELQPINETIPEDKYINQQIQNYKTVVEDKYFSLFWKTYDEVIARSPFSFPRLEDMYPVHNESTLGNLISDGFIYTVKEAEGEAYEPIAVAIVPIGTIRGSIPEGDITTAEAFSISSLGIGADKLPGYPLISAYLTGKELKTLCEVDASVAPLMDDAQLYMSGMNFTFNPNRLIFNKVTDTSLVNEQGDLEEINDKKLYRIVAGLYSAQMLSVVGEKSFGLLSIVPKTKEGTPITDFEKYILHDGDGNEIKEWYALDHYLQSFEEVDGVSVIPEYYNHTQGRKVVDDNGNLFAILSNPNHISLVVYGVVLVAAGFVTFIVVKIVKRRRKKSFDFLD</sequence>
<keyword evidence="3" id="KW-0472">Membrane</keyword>
<name>A0A1I5EEM5_9FIRM</name>
<dbReference type="PANTHER" id="PTHR11575">
    <property type="entry name" value="5'-NUCLEOTIDASE-RELATED"/>
    <property type="match status" value="1"/>
</dbReference>
<keyword evidence="3" id="KW-1133">Transmembrane helix</keyword>
<dbReference type="Pfam" id="PF02872">
    <property type="entry name" value="5_nucleotid_C"/>
    <property type="match status" value="1"/>
</dbReference>
<dbReference type="Proteomes" id="UP000198806">
    <property type="component" value="Unassembled WGS sequence"/>
</dbReference>
<keyword evidence="7" id="KW-1185">Reference proteome</keyword>
<dbReference type="GO" id="GO:0046872">
    <property type="term" value="F:metal ion binding"/>
    <property type="evidence" value="ECO:0007669"/>
    <property type="project" value="InterPro"/>
</dbReference>
<keyword evidence="2" id="KW-0547">Nucleotide-binding</keyword>
<dbReference type="RefSeq" id="WP_091685558.1">
    <property type="nucleotide sequence ID" value="NZ_BAABFM010000073.1"/>
</dbReference>
<dbReference type="SUPFAM" id="SSF56300">
    <property type="entry name" value="Metallo-dependent phosphatases"/>
    <property type="match status" value="1"/>
</dbReference>
<feature type="signal peptide" evidence="2">
    <location>
        <begin position="1"/>
        <end position="29"/>
    </location>
</feature>
<keyword evidence="3" id="KW-0812">Transmembrane</keyword>